<gene>
    <name evidence="2" type="ORF">TNIN_325151</name>
</gene>
<evidence type="ECO:0000313" key="2">
    <source>
        <dbReference type="EMBL" id="GFY54435.1"/>
    </source>
</evidence>
<sequence>MGSGNRSGKVVITAQARSESGGRRDIRPNGFPPFGERDFSAWPEEQMIEMKARFPSICARGASTPMMAPATEKETKK</sequence>
<evidence type="ECO:0000256" key="1">
    <source>
        <dbReference type="SAM" id="MobiDB-lite"/>
    </source>
</evidence>
<protein>
    <submittedName>
        <fullName evidence="2">Uncharacterized protein</fullName>
    </submittedName>
</protein>
<comment type="caution">
    <text evidence="2">The sequence shown here is derived from an EMBL/GenBank/DDBJ whole genome shotgun (WGS) entry which is preliminary data.</text>
</comment>
<organism evidence="2 3">
    <name type="scientific">Trichonephila inaurata madagascariensis</name>
    <dbReference type="NCBI Taxonomy" id="2747483"/>
    <lineage>
        <taxon>Eukaryota</taxon>
        <taxon>Metazoa</taxon>
        <taxon>Ecdysozoa</taxon>
        <taxon>Arthropoda</taxon>
        <taxon>Chelicerata</taxon>
        <taxon>Arachnida</taxon>
        <taxon>Araneae</taxon>
        <taxon>Araneomorphae</taxon>
        <taxon>Entelegynae</taxon>
        <taxon>Araneoidea</taxon>
        <taxon>Nephilidae</taxon>
        <taxon>Trichonephila</taxon>
        <taxon>Trichonephila inaurata</taxon>
    </lineage>
</organism>
<reference evidence="2" key="1">
    <citation type="submission" date="2020-08" db="EMBL/GenBank/DDBJ databases">
        <title>Multicomponent nature underlies the extraordinary mechanical properties of spider dragline silk.</title>
        <authorList>
            <person name="Kono N."/>
            <person name="Nakamura H."/>
            <person name="Mori M."/>
            <person name="Yoshida Y."/>
            <person name="Ohtoshi R."/>
            <person name="Malay A.D."/>
            <person name="Moran D.A.P."/>
            <person name="Tomita M."/>
            <person name="Numata K."/>
            <person name="Arakawa K."/>
        </authorList>
    </citation>
    <scope>NUCLEOTIDE SEQUENCE</scope>
</reference>
<feature type="region of interest" description="Disordered" evidence="1">
    <location>
        <begin position="1"/>
        <end position="38"/>
    </location>
</feature>
<dbReference type="EMBL" id="BMAV01009859">
    <property type="protein sequence ID" value="GFY54435.1"/>
    <property type="molecule type" value="Genomic_DNA"/>
</dbReference>
<dbReference type="AlphaFoldDB" id="A0A8X7C3R4"/>
<accession>A0A8X7C3R4</accession>
<dbReference type="Proteomes" id="UP000886998">
    <property type="component" value="Unassembled WGS sequence"/>
</dbReference>
<keyword evidence="3" id="KW-1185">Reference proteome</keyword>
<name>A0A8X7C3R4_9ARAC</name>
<evidence type="ECO:0000313" key="3">
    <source>
        <dbReference type="Proteomes" id="UP000886998"/>
    </source>
</evidence>
<proteinExistence type="predicted"/>